<dbReference type="RefSeq" id="XP_060327966.1">
    <property type="nucleotide sequence ID" value="XM_060473765.1"/>
</dbReference>
<dbReference type="AlphaFoldDB" id="A0AA39MZ92"/>
<comment type="caution">
    <text evidence="1">The sequence shown here is derived from an EMBL/GenBank/DDBJ whole genome shotgun (WGS) entry which is preliminary data.</text>
</comment>
<evidence type="ECO:0000313" key="2">
    <source>
        <dbReference type="Proteomes" id="UP001175211"/>
    </source>
</evidence>
<dbReference type="EMBL" id="JAUEPS010000031">
    <property type="protein sequence ID" value="KAK0452132.1"/>
    <property type="molecule type" value="Genomic_DNA"/>
</dbReference>
<gene>
    <name evidence="1" type="ORF">EV420DRAFT_1559022</name>
</gene>
<dbReference type="Proteomes" id="UP001175211">
    <property type="component" value="Unassembled WGS sequence"/>
</dbReference>
<dbReference type="GeneID" id="85357313"/>
<organism evidence="1 2">
    <name type="scientific">Armillaria tabescens</name>
    <name type="common">Ringless honey mushroom</name>
    <name type="synonym">Agaricus tabescens</name>
    <dbReference type="NCBI Taxonomy" id="1929756"/>
    <lineage>
        <taxon>Eukaryota</taxon>
        <taxon>Fungi</taxon>
        <taxon>Dikarya</taxon>
        <taxon>Basidiomycota</taxon>
        <taxon>Agaricomycotina</taxon>
        <taxon>Agaricomycetes</taxon>
        <taxon>Agaricomycetidae</taxon>
        <taxon>Agaricales</taxon>
        <taxon>Marasmiineae</taxon>
        <taxon>Physalacriaceae</taxon>
        <taxon>Desarmillaria</taxon>
    </lineage>
</organism>
<proteinExistence type="predicted"/>
<protein>
    <submittedName>
        <fullName evidence="1">Uncharacterized protein</fullName>
    </submittedName>
</protein>
<accession>A0AA39MZ92</accession>
<name>A0AA39MZ92_ARMTA</name>
<reference evidence="1" key="1">
    <citation type="submission" date="2023-06" db="EMBL/GenBank/DDBJ databases">
        <authorList>
            <consortium name="Lawrence Berkeley National Laboratory"/>
            <person name="Ahrendt S."/>
            <person name="Sahu N."/>
            <person name="Indic B."/>
            <person name="Wong-Bajracharya J."/>
            <person name="Merenyi Z."/>
            <person name="Ke H.-M."/>
            <person name="Monk M."/>
            <person name="Kocsube S."/>
            <person name="Drula E."/>
            <person name="Lipzen A."/>
            <person name="Balint B."/>
            <person name="Henrissat B."/>
            <person name="Andreopoulos B."/>
            <person name="Martin F.M."/>
            <person name="Harder C.B."/>
            <person name="Rigling D."/>
            <person name="Ford K.L."/>
            <person name="Foster G.D."/>
            <person name="Pangilinan J."/>
            <person name="Papanicolaou A."/>
            <person name="Barry K."/>
            <person name="LaButti K."/>
            <person name="Viragh M."/>
            <person name="Koriabine M."/>
            <person name="Yan M."/>
            <person name="Riley R."/>
            <person name="Champramary S."/>
            <person name="Plett K.L."/>
            <person name="Tsai I.J."/>
            <person name="Slot J."/>
            <person name="Sipos G."/>
            <person name="Plett J."/>
            <person name="Nagy L.G."/>
            <person name="Grigoriev I.V."/>
        </authorList>
    </citation>
    <scope>NUCLEOTIDE SEQUENCE</scope>
    <source>
        <strain evidence="1">CCBAS 213</strain>
    </source>
</reference>
<evidence type="ECO:0000313" key="1">
    <source>
        <dbReference type="EMBL" id="KAK0452132.1"/>
    </source>
</evidence>
<keyword evidence="2" id="KW-1185">Reference proteome</keyword>
<sequence>MVAVMHHVIARGAFQLSFLVVEASGPLGQTQTHMVFLPLDPHSFNINTVTSQGPTLASQATCHHLSKNRKLPTYQDPLSHQCIKFKLGGRSGRVEGHLSQASGVQTDGACTFPCDVAL</sequence>